<name>A0A9X3B7I6_9BACT</name>
<evidence type="ECO:0000256" key="2">
    <source>
        <dbReference type="ARBA" id="ARBA00022526"/>
    </source>
</evidence>
<dbReference type="RefSeq" id="WP_279296718.1">
    <property type="nucleotide sequence ID" value="NZ_JAOTIF010000005.1"/>
</dbReference>
<reference evidence="3" key="2">
    <citation type="submission" date="2023-04" db="EMBL/GenBank/DDBJ databases">
        <title>Paracnuella aquatica gen. nov., sp. nov., a member of the family Chitinophagaceae isolated from a hot spring.</title>
        <authorList>
            <person name="Wang C."/>
        </authorList>
    </citation>
    <scope>NUCLEOTIDE SEQUENCE</scope>
    <source>
        <strain evidence="3">LB-8</strain>
    </source>
</reference>
<gene>
    <name evidence="3" type="ORF">OCK74_09115</name>
</gene>
<dbReference type="PANTHER" id="PTHR30344:SF1">
    <property type="entry name" value="6-PHOSPHOGLUCONOLACTONASE"/>
    <property type="match status" value="1"/>
</dbReference>
<dbReference type="InterPro" id="IPR011048">
    <property type="entry name" value="Haem_d1_sf"/>
</dbReference>
<dbReference type="SUPFAM" id="SSF51004">
    <property type="entry name" value="C-terminal (heme d1) domain of cytochrome cd1-nitrite reductase"/>
    <property type="match status" value="1"/>
</dbReference>
<dbReference type="GO" id="GO:0017057">
    <property type="term" value="F:6-phosphogluconolactonase activity"/>
    <property type="evidence" value="ECO:0007669"/>
    <property type="project" value="TreeGrafter"/>
</dbReference>
<protein>
    <submittedName>
        <fullName evidence="3">Lactonase family protein</fullName>
    </submittedName>
</protein>
<dbReference type="EMBL" id="JAOTIF010000005">
    <property type="protein sequence ID" value="MCU7549275.1"/>
    <property type="molecule type" value="Genomic_DNA"/>
</dbReference>
<sequence>MKNTRAIVAVLAVATLLSSCHKDGKDEFDDLFNNGNVYTLNNQVKGNSIIQYKRNASGLLSLTGTTPTGGQGTGSGLGSQGALFLSENHKWLFAVNSGSNDISVLKVYDKSLTVTDLIASGGTKPISITNFGYWVYVLNAGGDGNIAGFYLHSNGTLSPISNSIKPLSSNAADPAQISFSHNGTALIVTEKATNNIRSWELNSSGEPIAVHNFASAAPTPFGFAVGQEGKIFVSEAAGSVPDASALSVYHVDGNANLSLIDGPESTTETAACWAVLTGNQKYAYVTNAGSNTISGYSISQTGDAELLNSDGMTAQTGKGPIDAALSSHSNFLYILTSGSHTIQGFSVHNDGSLKLIEEEGGLPIGTSGLVAN</sequence>
<dbReference type="Proteomes" id="UP001155483">
    <property type="component" value="Unassembled WGS sequence"/>
</dbReference>
<dbReference type="Gene3D" id="2.130.10.10">
    <property type="entry name" value="YVTN repeat-like/Quinoprotein amine dehydrogenase"/>
    <property type="match status" value="3"/>
</dbReference>
<dbReference type="PROSITE" id="PS51257">
    <property type="entry name" value="PROKAR_LIPOPROTEIN"/>
    <property type="match status" value="1"/>
</dbReference>
<comment type="caution">
    <text evidence="3">The sequence shown here is derived from an EMBL/GenBank/DDBJ whole genome shotgun (WGS) entry which is preliminary data.</text>
</comment>
<evidence type="ECO:0000313" key="4">
    <source>
        <dbReference type="Proteomes" id="UP001155483"/>
    </source>
</evidence>
<comment type="similarity">
    <text evidence="1">Belongs to the cycloisomerase 2 family.</text>
</comment>
<dbReference type="InterPro" id="IPR050282">
    <property type="entry name" value="Cycloisomerase_2"/>
</dbReference>
<proteinExistence type="inferred from homology"/>
<dbReference type="InterPro" id="IPR019405">
    <property type="entry name" value="Lactonase_7-beta_prop"/>
</dbReference>
<keyword evidence="2" id="KW-0313">Glucose metabolism</keyword>
<dbReference type="Pfam" id="PF10282">
    <property type="entry name" value="Lactonase"/>
    <property type="match status" value="1"/>
</dbReference>
<dbReference type="PANTHER" id="PTHR30344">
    <property type="entry name" value="6-PHOSPHOGLUCONOLACTONASE-RELATED"/>
    <property type="match status" value="1"/>
</dbReference>
<reference evidence="3" key="1">
    <citation type="submission" date="2022-09" db="EMBL/GenBank/DDBJ databases">
        <authorList>
            <person name="Yuan C."/>
            <person name="Ke Z."/>
        </authorList>
    </citation>
    <scope>NUCLEOTIDE SEQUENCE</scope>
    <source>
        <strain evidence="3">LB-8</strain>
    </source>
</reference>
<dbReference type="GO" id="GO:0006006">
    <property type="term" value="P:glucose metabolic process"/>
    <property type="evidence" value="ECO:0007669"/>
    <property type="project" value="UniProtKB-KW"/>
</dbReference>
<evidence type="ECO:0000256" key="1">
    <source>
        <dbReference type="ARBA" id="ARBA00005564"/>
    </source>
</evidence>
<dbReference type="InterPro" id="IPR015943">
    <property type="entry name" value="WD40/YVTN_repeat-like_dom_sf"/>
</dbReference>
<evidence type="ECO:0000313" key="3">
    <source>
        <dbReference type="EMBL" id="MCU7549275.1"/>
    </source>
</evidence>
<keyword evidence="2" id="KW-0119">Carbohydrate metabolism</keyword>
<keyword evidence="4" id="KW-1185">Reference proteome</keyword>
<accession>A0A9X3B7I6</accession>
<dbReference type="AlphaFoldDB" id="A0A9X3B7I6"/>
<organism evidence="3 4">
    <name type="scientific">Paraflavisolibacter caeni</name>
    <dbReference type="NCBI Taxonomy" id="2982496"/>
    <lineage>
        <taxon>Bacteria</taxon>
        <taxon>Pseudomonadati</taxon>
        <taxon>Bacteroidota</taxon>
        <taxon>Chitinophagia</taxon>
        <taxon>Chitinophagales</taxon>
        <taxon>Chitinophagaceae</taxon>
        <taxon>Paraflavisolibacter</taxon>
    </lineage>
</organism>